<feature type="chain" id="PRO_5040993882" evidence="1">
    <location>
        <begin position="31"/>
        <end position="498"/>
    </location>
</feature>
<evidence type="ECO:0000313" key="3">
    <source>
        <dbReference type="Proteomes" id="UP001138681"/>
    </source>
</evidence>
<evidence type="ECO:0000313" key="2">
    <source>
        <dbReference type="EMBL" id="MBV7258994.1"/>
    </source>
</evidence>
<dbReference type="Proteomes" id="UP001138681">
    <property type="component" value="Unassembled WGS sequence"/>
</dbReference>
<dbReference type="CDD" id="cd23432">
    <property type="entry name" value="beta-trefoil_Ricin_EndoBetaGal-like"/>
    <property type="match status" value="1"/>
</dbReference>
<sequence length="498" mass="56460">MDNFVLTKFIRMLVLPALAFAFLLSGTANAQSNTRIENRWQRDYIHNQYGAPEAGAILPNWASAKWKVETAGGGQYFRFKSAYTGAYLHNQNGKLELGPIQPGWWSAMWQAEEAGGGFVRFKNRWKSTYLYMESDGTLTAGAIPEPNYLPAQWRLTDSWDPINNLKLSGLEQQCFDTIDGLVPSGRAPAIFAASMESFAAARGNGPLLSLPRWLTLEEMQEFRTEWRQQWASHTNLNWNRNFQKREEVKRYCATGWLQHAYQIPGRVYCFARDAIPSRRDDCMSAFNDPRIEKAKDQETVRKTEERKRLANEALKTIRNPQLSDWTRPCTGTSVLKHLGSDRRITLENKSAQTLYVSVIGFSTNRLNKASLPKQRYRVIAPGGRQTIELKAPYSREYTYTYSDVLVYDDETKASRGNTLNWFRQTMVGLRDFAQAQQSDVSSAIQKAVRDKLLNGRTPPTPTLERVVDAGIVGAAGFCSGTTYELWGSQAPLWVKSAL</sequence>
<gene>
    <name evidence="2" type="ORF">KCG46_05295</name>
</gene>
<accession>A0A9X1F3F1</accession>
<keyword evidence="1" id="KW-0732">Signal</keyword>
<organism evidence="2 3">
    <name type="scientific">Erythrobacter crassostreae</name>
    <dbReference type="NCBI Taxonomy" id="2828328"/>
    <lineage>
        <taxon>Bacteria</taxon>
        <taxon>Pseudomonadati</taxon>
        <taxon>Pseudomonadota</taxon>
        <taxon>Alphaproteobacteria</taxon>
        <taxon>Sphingomonadales</taxon>
        <taxon>Erythrobacteraceae</taxon>
        <taxon>Erythrobacter/Porphyrobacter group</taxon>
        <taxon>Erythrobacter</taxon>
    </lineage>
</organism>
<keyword evidence="3" id="KW-1185">Reference proteome</keyword>
<protein>
    <submittedName>
        <fullName evidence="2">RICIN domain-containing protein</fullName>
    </submittedName>
</protein>
<evidence type="ECO:0000256" key="1">
    <source>
        <dbReference type="SAM" id="SignalP"/>
    </source>
</evidence>
<reference evidence="2" key="1">
    <citation type="submission" date="2021-04" db="EMBL/GenBank/DDBJ databases">
        <authorList>
            <person name="Pira H."/>
            <person name="Risdian C."/>
            <person name="Wink J."/>
        </authorList>
    </citation>
    <scope>NUCLEOTIDE SEQUENCE</scope>
    <source>
        <strain evidence="2">WH158</strain>
    </source>
</reference>
<feature type="signal peptide" evidence="1">
    <location>
        <begin position="1"/>
        <end position="30"/>
    </location>
</feature>
<name>A0A9X1F3F1_9SPHN</name>
<comment type="caution">
    <text evidence="2">The sequence shown here is derived from an EMBL/GenBank/DDBJ whole genome shotgun (WGS) entry which is preliminary data.</text>
</comment>
<dbReference type="RefSeq" id="WP_218404248.1">
    <property type="nucleotide sequence ID" value="NZ_JAGSPC010000001.1"/>
</dbReference>
<proteinExistence type="predicted"/>
<dbReference type="EMBL" id="JAGSPC010000001">
    <property type="protein sequence ID" value="MBV7258994.1"/>
    <property type="molecule type" value="Genomic_DNA"/>
</dbReference>
<dbReference type="AlphaFoldDB" id="A0A9X1F3F1"/>